<protein>
    <submittedName>
        <fullName evidence="2">Enoyl-CoA hydratase-related protein</fullName>
    </submittedName>
</protein>
<dbReference type="PANTHER" id="PTHR43684:SF4">
    <property type="entry name" value="ENOYL-COA HYDRATASE_ISOMERASE FAMILY PROTEIN (AFU_ORTHOLOGUE AFUA_1G01890)"/>
    <property type="match status" value="1"/>
</dbReference>
<dbReference type="SUPFAM" id="SSF52096">
    <property type="entry name" value="ClpP/crotonase"/>
    <property type="match status" value="1"/>
</dbReference>
<dbReference type="Proteomes" id="UP001385892">
    <property type="component" value="Unassembled WGS sequence"/>
</dbReference>
<dbReference type="PANTHER" id="PTHR43684">
    <property type="match status" value="1"/>
</dbReference>
<dbReference type="InterPro" id="IPR029045">
    <property type="entry name" value="ClpP/crotonase-like_dom_sf"/>
</dbReference>
<proteinExistence type="inferred from homology"/>
<dbReference type="RefSeq" id="WP_340346761.1">
    <property type="nucleotide sequence ID" value="NZ_JBBKZT010000020.1"/>
</dbReference>
<dbReference type="InterPro" id="IPR001753">
    <property type="entry name" value="Enoyl-CoA_hydra/iso"/>
</dbReference>
<dbReference type="CDD" id="cd06558">
    <property type="entry name" value="crotonase-like"/>
    <property type="match status" value="1"/>
</dbReference>
<dbReference type="InterPro" id="IPR014748">
    <property type="entry name" value="Enoyl-CoA_hydra_C"/>
</dbReference>
<gene>
    <name evidence="2" type="ORF">WKW82_31585</name>
</gene>
<evidence type="ECO:0000256" key="1">
    <source>
        <dbReference type="ARBA" id="ARBA00005254"/>
    </source>
</evidence>
<reference evidence="2 3" key="1">
    <citation type="submission" date="2024-03" db="EMBL/GenBank/DDBJ databases">
        <title>Novel species of the genus Variovorax.</title>
        <authorList>
            <person name="Liu Q."/>
            <person name="Xin Y.-H."/>
        </authorList>
    </citation>
    <scope>NUCLEOTIDE SEQUENCE [LARGE SCALE GENOMIC DNA]</scope>
    <source>
        <strain evidence="2 3">KACC 18900</strain>
    </source>
</reference>
<dbReference type="Gene3D" id="3.90.226.10">
    <property type="entry name" value="2-enoyl-CoA Hydratase, Chain A, domain 1"/>
    <property type="match status" value="1"/>
</dbReference>
<name>A0ABU8WUK1_9BURK</name>
<dbReference type="Pfam" id="PF00378">
    <property type="entry name" value="ECH_1"/>
    <property type="match status" value="1"/>
</dbReference>
<evidence type="ECO:0000313" key="3">
    <source>
        <dbReference type="Proteomes" id="UP001385892"/>
    </source>
</evidence>
<comment type="similarity">
    <text evidence="1">Belongs to the enoyl-CoA hydratase/isomerase family.</text>
</comment>
<organism evidence="2 3">
    <name type="scientific">Variovorax rhizosphaerae</name>
    <dbReference type="NCBI Taxonomy" id="1836200"/>
    <lineage>
        <taxon>Bacteria</taxon>
        <taxon>Pseudomonadati</taxon>
        <taxon>Pseudomonadota</taxon>
        <taxon>Betaproteobacteria</taxon>
        <taxon>Burkholderiales</taxon>
        <taxon>Comamonadaceae</taxon>
        <taxon>Variovorax</taxon>
    </lineage>
</organism>
<evidence type="ECO:0000313" key="2">
    <source>
        <dbReference type="EMBL" id="MEJ8851216.1"/>
    </source>
</evidence>
<dbReference type="InterPro" id="IPR051053">
    <property type="entry name" value="ECH/Chromodomain_protein"/>
</dbReference>
<dbReference type="EMBL" id="JBBKZT010000020">
    <property type="protein sequence ID" value="MEJ8851216.1"/>
    <property type="molecule type" value="Genomic_DNA"/>
</dbReference>
<keyword evidence="3" id="KW-1185">Reference proteome</keyword>
<comment type="caution">
    <text evidence="2">The sequence shown here is derived from an EMBL/GenBank/DDBJ whole genome shotgun (WGS) entry which is preliminary data.</text>
</comment>
<dbReference type="Gene3D" id="1.10.12.10">
    <property type="entry name" value="Lyase 2-enoyl-coa Hydratase, Chain A, domain 2"/>
    <property type="match status" value="1"/>
</dbReference>
<sequence>MELKVTDYSVDPDGVATVRFNRPGRGNSWTSRMNAEYRHIMATLDDDPAVKVIVLTGAGKQFCVGADFKALDHYTEGEKDYVASVRGDGFARPGHGVRKEYDHELVWHWGLKKPVIAAINGACAGIAVAIVGFCDLRYAVAGAKLTTAAARLGLPAEYGMAWLLPRLMGMTHAADVLITGRIFLAEEAKQMGLLNDVFEPEEFEARIAAIARSIALTVSPQAALTTKRQLYAELMESDVGECVEDSKRLIGELMRGDDYKEGVAALQERRPPRFKGIGRSLAAVQEARQA</sequence>
<accession>A0ABU8WUK1</accession>